<keyword evidence="1" id="KW-0732">Signal</keyword>
<evidence type="ECO:0000256" key="1">
    <source>
        <dbReference type="ARBA" id="ARBA00022729"/>
    </source>
</evidence>
<organism evidence="3 4">
    <name type="scientific">Acidiluteibacter ferrifornacis</name>
    <dbReference type="NCBI Taxonomy" id="2692424"/>
    <lineage>
        <taxon>Bacteria</taxon>
        <taxon>Pseudomonadati</taxon>
        <taxon>Bacteroidota</taxon>
        <taxon>Flavobacteriia</taxon>
        <taxon>Flavobacteriales</taxon>
        <taxon>Cryomorphaceae</taxon>
        <taxon>Acidiluteibacter</taxon>
    </lineage>
</organism>
<dbReference type="Pfam" id="PF18962">
    <property type="entry name" value="Por_Secre_tail"/>
    <property type="match status" value="1"/>
</dbReference>
<dbReference type="InterPro" id="IPR026444">
    <property type="entry name" value="Secre_tail"/>
</dbReference>
<dbReference type="AlphaFoldDB" id="A0A6N9NFL8"/>
<protein>
    <submittedName>
        <fullName evidence="3">T9SS type A sorting domain-containing protein</fullName>
    </submittedName>
</protein>
<evidence type="ECO:0000313" key="3">
    <source>
        <dbReference type="EMBL" id="NBG64574.1"/>
    </source>
</evidence>
<keyword evidence="4" id="KW-1185">Reference proteome</keyword>
<accession>A0A6N9NFL8</accession>
<feature type="domain" description="Secretion system C-terminal sorting" evidence="2">
    <location>
        <begin position="542"/>
        <end position="613"/>
    </location>
</feature>
<reference evidence="3 4" key="1">
    <citation type="submission" date="2019-12" db="EMBL/GenBank/DDBJ databases">
        <authorList>
            <person name="Zhao J."/>
        </authorList>
    </citation>
    <scope>NUCLEOTIDE SEQUENCE [LARGE SCALE GENOMIC DNA]</scope>
    <source>
        <strain evidence="3 4">S-15</strain>
    </source>
</reference>
<proteinExistence type="predicted"/>
<dbReference type="NCBIfam" id="TIGR04183">
    <property type="entry name" value="Por_Secre_tail"/>
    <property type="match status" value="1"/>
</dbReference>
<comment type="caution">
    <text evidence="3">The sequence shown here is derived from an EMBL/GenBank/DDBJ whole genome shotgun (WGS) entry which is preliminary data.</text>
</comment>
<name>A0A6N9NFL8_9FLAO</name>
<sequence>MSQVNLKQFEVATHQLVAVSVDEIRNKPIINSINKAPGDTLWYEDFGSGFSTNQWTSTGNTPWIFTTQGPGGQYSTNVGPLTSTTNNNGFASLPSDFYNTPTPPGANFQTINSSISSGSIGIPAKSSVLVRFQQTFRYCCNSNTDIFEFQVSTDNINWTSFDTKLSVSANSHTFNLMEIDISSVAANQTSIYLRFYQLATHYYWMVDDIAIVEGQGISNNGITMPDTYLYNYPSQGGSYSMMPCGATNSLYPAARVKNESGINSNNVQLKAAVVSGANVYYSGISTSLTQLLPNSDSVLMMQGAVNKQLPQGVYNVVYKTNSSILSQNTNAANYSFTVTDSVYARDYNQPTAEVGPGSFVGGNVNGSCLALSYDLFRSEALSSISFYVTNNPLNVGAGVKVSVRSFDTTAGSLNAALNTVIAQSANTYVVQTSDLGQWISIPFMNLVTAAPGRYVAVVEQSDGFQNGRELYMGRDVNAENYQSFDKDFISFLYANGGFVPNWGVINTMPMIRLNVATPLTGVCAPVSLKEEQENSEAFQIQPNPTKGVFNLILPLSSEVSEIIIYGIEGRVVKRLSISNGNSPFRIDMTDQPKGLYFIQSIAHGRMITQKVVVY</sequence>
<dbReference type="EMBL" id="WWNE01000003">
    <property type="protein sequence ID" value="NBG64574.1"/>
    <property type="molecule type" value="Genomic_DNA"/>
</dbReference>
<evidence type="ECO:0000313" key="4">
    <source>
        <dbReference type="Proteomes" id="UP000470771"/>
    </source>
</evidence>
<gene>
    <name evidence="3" type="ORF">GQN54_00500</name>
</gene>
<evidence type="ECO:0000259" key="2">
    <source>
        <dbReference type="Pfam" id="PF18962"/>
    </source>
</evidence>
<dbReference type="Proteomes" id="UP000470771">
    <property type="component" value="Unassembled WGS sequence"/>
</dbReference>